<protein>
    <submittedName>
        <fullName evidence="4">FtsQ-type POTRA domain-containing protein</fullName>
    </submittedName>
</protein>
<gene>
    <name evidence="4" type="ORF">J3U87_15680</name>
</gene>
<evidence type="ECO:0000313" key="5">
    <source>
        <dbReference type="Proteomes" id="UP000663929"/>
    </source>
</evidence>
<dbReference type="EMBL" id="CP071793">
    <property type="protein sequence ID" value="QTD53888.1"/>
    <property type="molecule type" value="Genomic_DNA"/>
</dbReference>
<dbReference type="Proteomes" id="UP000663929">
    <property type="component" value="Chromosome"/>
</dbReference>
<comment type="subcellular location">
    <subcellularLocation>
        <location evidence="1">Membrane</location>
    </subcellularLocation>
</comment>
<reference evidence="4" key="1">
    <citation type="submission" date="2021-03" db="EMBL/GenBank/DDBJ databases">
        <title>Acanthopleuribacteraceae sp. M133.</title>
        <authorList>
            <person name="Wang G."/>
        </authorList>
    </citation>
    <scope>NUCLEOTIDE SEQUENCE</scope>
    <source>
        <strain evidence="4">M133</strain>
    </source>
</reference>
<evidence type="ECO:0000256" key="1">
    <source>
        <dbReference type="ARBA" id="ARBA00004370"/>
    </source>
</evidence>
<evidence type="ECO:0000259" key="3">
    <source>
        <dbReference type="Pfam" id="PF01103"/>
    </source>
</evidence>
<dbReference type="RefSeq" id="WP_237383988.1">
    <property type="nucleotide sequence ID" value="NZ_CP071793.1"/>
</dbReference>
<keyword evidence="2" id="KW-0472">Membrane</keyword>
<dbReference type="AlphaFoldDB" id="A0A8A4TXG2"/>
<feature type="domain" description="Bacterial surface antigen (D15)" evidence="3">
    <location>
        <begin position="194"/>
        <end position="321"/>
    </location>
</feature>
<dbReference type="Gene3D" id="2.40.160.50">
    <property type="entry name" value="membrane protein fhac: a member of the omp85/tpsb transporter family"/>
    <property type="match status" value="1"/>
</dbReference>
<name>A0A8A4TXG2_SULCO</name>
<dbReference type="KEGG" id="scor:J3U87_15680"/>
<evidence type="ECO:0000256" key="2">
    <source>
        <dbReference type="ARBA" id="ARBA00023136"/>
    </source>
</evidence>
<dbReference type="Pfam" id="PF01103">
    <property type="entry name" value="Omp85"/>
    <property type="match status" value="1"/>
</dbReference>
<proteinExistence type="predicted"/>
<keyword evidence="5" id="KW-1185">Reference proteome</keyword>
<accession>A0A8A4TXG2</accession>
<sequence>MNHRASIRHLLLSLLFLGVAPLVWAEETQLRQERPSFQLSGIEVRGNRLVSADLLIKESGLQATQAYSESRLRFAESRIKRLPFVLDVELSLERGDRYGTFLLVIRVWESKAVFFSYDRFEFDQPEQVNDISSEAADSSLIPSIPVDDRTERDRNDLAFGGRWFVGRFGLVYATLHLANRGDGMDFAPGKPVDFGFSHYNLFGRNVFLNLNVQWVQDHEVHNFDPISRQNLTTEIGREPAVTLAMAWPLRNQSWILVNADRFQESQFHQLADFFTDRIEEKRLTLSAGWLYDTTNDSVLPTQGTRFQTKLEYLRSQSNFAFQELADSRTLEDEFGTSNTFDTNFDPLGGLDSRGTFLRSEVSRYHLWRQRWNFMERLEILYRADESGTPFILPIEKAGSLDVGAGLDLWGRNNTRKYGDLRLEGTLGHVLRKFDPEPSIQREEHFSRAELALAFRNAWGLVRLSARYATEEKIIQRP</sequence>
<dbReference type="InterPro" id="IPR000184">
    <property type="entry name" value="Bac_surfAg_D15"/>
</dbReference>
<organism evidence="4 5">
    <name type="scientific">Sulfidibacter corallicola</name>
    <dbReference type="NCBI Taxonomy" id="2818388"/>
    <lineage>
        <taxon>Bacteria</taxon>
        <taxon>Pseudomonadati</taxon>
        <taxon>Acidobacteriota</taxon>
        <taxon>Holophagae</taxon>
        <taxon>Acanthopleuribacterales</taxon>
        <taxon>Acanthopleuribacteraceae</taxon>
        <taxon>Sulfidibacter</taxon>
    </lineage>
</organism>
<evidence type="ECO:0000313" key="4">
    <source>
        <dbReference type="EMBL" id="QTD53888.1"/>
    </source>
</evidence>